<dbReference type="OrthoDB" id="3068595at2759"/>
<proteinExistence type="predicted"/>
<evidence type="ECO:0000313" key="4">
    <source>
        <dbReference type="Proteomes" id="UP000823399"/>
    </source>
</evidence>
<sequence length="231" mass="25905">MLSVCHPDGLTLIITPNADTKCRIKNHLKLARNAQANQTPVEPNTTLAMTDTATTSEPSTVPPCKSKNVRKRNAASRADSTSTVNLASMANPSQKEIAEIRGKNERILAENESIRSENERILTKDEGMRGEIERITNENESLRKDNERIDNDLAIIRKDLDAARVQHTQDVEALREVTMSLAPLHLRVLLDRARRKGLEHLGHEAWEGLRDSRSVYQLSNTIFDALKRQGV</sequence>
<protein>
    <submittedName>
        <fullName evidence="3">Uncharacterized protein</fullName>
    </submittedName>
</protein>
<dbReference type="AlphaFoldDB" id="A0A9P7EV22"/>
<dbReference type="Proteomes" id="UP000823399">
    <property type="component" value="Unassembled WGS sequence"/>
</dbReference>
<accession>A0A9P7EV22</accession>
<organism evidence="3 4">
    <name type="scientific">Suillus discolor</name>
    <dbReference type="NCBI Taxonomy" id="1912936"/>
    <lineage>
        <taxon>Eukaryota</taxon>
        <taxon>Fungi</taxon>
        <taxon>Dikarya</taxon>
        <taxon>Basidiomycota</taxon>
        <taxon>Agaricomycotina</taxon>
        <taxon>Agaricomycetes</taxon>
        <taxon>Agaricomycetidae</taxon>
        <taxon>Boletales</taxon>
        <taxon>Suillineae</taxon>
        <taxon>Suillaceae</taxon>
        <taxon>Suillus</taxon>
    </lineage>
</organism>
<comment type="caution">
    <text evidence="3">The sequence shown here is derived from an EMBL/GenBank/DDBJ whole genome shotgun (WGS) entry which is preliminary data.</text>
</comment>
<name>A0A9P7EV22_9AGAM</name>
<dbReference type="EMBL" id="JABBWM010000091">
    <property type="protein sequence ID" value="KAG2092325.1"/>
    <property type="molecule type" value="Genomic_DNA"/>
</dbReference>
<dbReference type="GeneID" id="64704604"/>
<evidence type="ECO:0000313" key="3">
    <source>
        <dbReference type="EMBL" id="KAG2092325.1"/>
    </source>
</evidence>
<reference evidence="3" key="1">
    <citation type="journal article" date="2020" name="New Phytol.">
        <title>Comparative genomics reveals dynamic genome evolution in host specialist ectomycorrhizal fungi.</title>
        <authorList>
            <person name="Lofgren L.A."/>
            <person name="Nguyen N.H."/>
            <person name="Vilgalys R."/>
            <person name="Ruytinx J."/>
            <person name="Liao H.L."/>
            <person name="Branco S."/>
            <person name="Kuo A."/>
            <person name="LaButti K."/>
            <person name="Lipzen A."/>
            <person name="Andreopoulos W."/>
            <person name="Pangilinan J."/>
            <person name="Riley R."/>
            <person name="Hundley H."/>
            <person name="Na H."/>
            <person name="Barry K."/>
            <person name="Grigoriev I.V."/>
            <person name="Stajich J.E."/>
            <person name="Kennedy P.G."/>
        </authorList>
    </citation>
    <scope>NUCLEOTIDE SEQUENCE</scope>
    <source>
        <strain evidence="3">FC423</strain>
    </source>
</reference>
<keyword evidence="1" id="KW-0175">Coiled coil</keyword>
<gene>
    <name evidence="3" type="ORF">F5147DRAFT_779720</name>
</gene>
<evidence type="ECO:0000256" key="2">
    <source>
        <dbReference type="SAM" id="MobiDB-lite"/>
    </source>
</evidence>
<feature type="coiled-coil region" evidence="1">
    <location>
        <begin position="97"/>
        <end position="159"/>
    </location>
</feature>
<evidence type="ECO:0000256" key="1">
    <source>
        <dbReference type="SAM" id="Coils"/>
    </source>
</evidence>
<dbReference type="RefSeq" id="XP_041286850.1">
    <property type="nucleotide sequence ID" value="XM_041442345.1"/>
</dbReference>
<feature type="compositionally biased region" description="Polar residues" evidence="2">
    <location>
        <begin position="78"/>
        <end position="90"/>
    </location>
</feature>
<keyword evidence="4" id="KW-1185">Reference proteome</keyword>
<feature type="region of interest" description="Disordered" evidence="2">
    <location>
        <begin position="51"/>
        <end position="90"/>
    </location>
</feature>